<dbReference type="EMBL" id="JACYFG010000007">
    <property type="protein sequence ID" value="MBD5779109.1"/>
    <property type="molecule type" value="Genomic_DNA"/>
</dbReference>
<evidence type="ECO:0000313" key="6">
    <source>
        <dbReference type="EMBL" id="MBD5779109.1"/>
    </source>
</evidence>
<organism evidence="6 7">
    <name type="scientific">Pelagicoccus enzymogenes</name>
    <dbReference type="NCBI Taxonomy" id="2773457"/>
    <lineage>
        <taxon>Bacteria</taxon>
        <taxon>Pseudomonadati</taxon>
        <taxon>Verrucomicrobiota</taxon>
        <taxon>Opitutia</taxon>
        <taxon>Puniceicoccales</taxon>
        <taxon>Pelagicoccaceae</taxon>
        <taxon>Pelagicoccus</taxon>
    </lineage>
</organism>
<evidence type="ECO:0000256" key="4">
    <source>
        <dbReference type="SAM" id="SignalP"/>
    </source>
</evidence>
<evidence type="ECO:0000256" key="3">
    <source>
        <dbReference type="ARBA" id="ARBA00023180"/>
    </source>
</evidence>
<comment type="caution">
    <text evidence="6">The sequence shown here is derived from an EMBL/GenBank/DDBJ whole genome shotgun (WGS) entry which is preliminary data.</text>
</comment>
<dbReference type="InterPro" id="IPR005181">
    <property type="entry name" value="SASA"/>
</dbReference>
<sequence>MSQREKSPFRKARRAILGSLTLALALGSPLAQAEVSCPDIFSDHMVLQREKPIAVWGTADPGEKVTVRFAGQEAYVKASDTGNWSLELPAQKASFTPRTLTVSGENTLTFEDVLVGEVWLLSGQSNMDKPLGEIRGQQVSQGYPEVLEEADIPALRLFRMPNNLKIEDASLVKQWVVCTGETVDAMRFSAAGFHFGKELNAKLDVPVGMIHTAFGGTMIEAWMPEEAFQADPQLEPLMREPYFSWVKGVQATELYQSMIEPLAPFTLRGFLWYQGESNLMHGDSQIYTAKLSHLIEAWRMRWSQPAAPFYFAQIAPFTYSEWIGHKTLTLDALPLFWEAQLAVADKVQRAEIVPTVDLVDNLRDIHPTNKRDVGLRFAQLALHETYQHADSSFELPRLQSIEKGDNSSLLLRFSGAFDLGSAIATDALGAFEIAGGEGNYHPASPHWNNGMLELRAPGIEEPQYARYAWDEKASPPKAKAPELPLYPFRTDKKTLATLTPPFFNSKRLDLSPDNGRNDNQKETWEEWNIGETSEAEIALEALTLRLASTNGTPLQGDWNKAGLASGAKLATDGIASQRGAGINLSLDGLPEGRHSIVTYHNSPGSSDYGELQVMVGQDFAGTVTPSRRVEDDLQATSFYYEFDVTKDEAVTLTFKPGKETKNGAIINGIAIDAPNPALQASAPYPSNGDLHANLDDKRLTLRWRAASDAQKHLVYLHQSNDAKESFKLVNRAGRSSRAYQGSTAQSHFEVDLAGANSLQHYAWRVDTIGADGTLTRGEVWTFSPRQLAFPGAEGYGRFARGGRGGAVYHVTNLNDSGEGSLRAAIEAEGPRTVVFDVSGRIELKSKLTIRNPFLTIAGQTAPGKGICISNYNLGLLGVNDVVLRYLRVRPGDLSGKTMDGMGMASSDHCIIDHCSISWTQDEAFSSRGARNITLQRTLISEALNIAGHKKYGDGKKHGFAASIGGDIGSFHHNLLAHNEGRNWSLAGALDQASRHAGRLDIRNNVVYNWGGRTTDGGAKQVQYVNNYYKPGPASKVFHLLKPQRDLVAAFGPQDYYVDGNVMEGRVKAHKNRKGIVTKENEPQRNYLSKEPFFPSFVETQSAAEAYENVLSDVGCNLPQLDQHDQRIIAETRTGSFTFRGSSSGEPGLPDSQADVGGWEDYPEIHRPQNWDTDLDGMPDHWEVANGLNPNEPDGHFLEPQGSGYTNLEIYLNQITRR</sequence>
<dbReference type="SUPFAM" id="SSF51126">
    <property type="entry name" value="Pectin lyase-like"/>
    <property type="match status" value="1"/>
</dbReference>
<dbReference type="RefSeq" id="WP_191616249.1">
    <property type="nucleotide sequence ID" value="NZ_JACYFG010000007.1"/>
</dbReference>
<evidence type="ECO:0000256" key="1">
    <source>
        <dbReference type="ARBA" id="ARBA00022723"/>
    </source>
</evidence>
<reference evidence="6" key="1">
    <citation type="submission" date="2020-09" db="EMBL/GenBank/DDBJ databases">
        <title>Pelagicoccus enzymogenes sp. nov. with an EPS production, isolated from marine sediment.</title>
        <authorList>
            <person name="Feng X."/>
        </authorList>
    </citation>
    <scope>NUCLEOTIDE SEQUENCE</scope>
    <source>
        <strain evidence="6">NFK12</strain>
    </source>
</reference>
<dbReference type="InterPro" id="IPR013783">
    <property type="entry name" value="Ig-like_fold"/>
</dbReference>
<feature type="signal peptide" evidence="4">
    <location>
        <begin position="1"/>
        <end position="33"/>
    </location>
</feature>
<name>A0A927F659_9BACT</name>
<keyword evidence="7" id="KW-1185">Reference proteome</keyword>
<dbReference type="GO" id="GO:0046872">
    <property type="term" value="F:metal ion binding"/>
    <property type="evidence" value="ECO:0007669"/>
    <property type="project" value="UniProtKB-KW"/>
</dbReference>
<evidence type="ECO:0000256" key="2">
    <source>
        <dbReference type="ARBA" id="ARBA00022801"/>
    </source>
</evidence>
<keyword evidence="1" id="KW-0479">Metal-binding</keyword>
<accession>A0A927F659</accession>
<feature type="domain" description="Sialate O-acetylesterase" evidence="5">
    <location>
        <begin position="117"/>
        <end position="379"/>
    </location>
</feature>
<dbReference type="InterPro" id="IPR012334">
    <property type="entry name" value="Pectin_lyas_fold"/>
</dbReference>
<gene>
    <name evidence="6" type="ORF">IEN85_06360</name>
</gene>
<dbReference type="InterPro" id="IPR052063">
    <property type="entry name" value="Polysaccharide_Lyase_1"/>
</dbReference>
<dbReference type="Proteomes" id="UP000622317">
    <property type="component" value="Unassembled WGS sequence"/>
</dbReference>
<evidence type="ECO:0000313" key="7">
    <source>
        <dbReference type="Proteomes" id="UP000622317"/>
    </source>
</evidence>
<keyword evidence="4" id="KW-0732">Signal</keyword>
<proteinExistence type="predicted"/>
<keyword evidence="2" id="KW-0378">Hydrolase</keyword>
<dbReference type="InterPro" id="IPR036514">
    <property type="entry name" value="SGNH_hydro_sf"/>
</dbReference>
<dbReference type="InterPro" id="IPR011050">
    <property type="entry name" value="Pectin_lyase_fold/virulence"/>
</dbReference>
<evidence type="ECO:0000259" key="5">
    <source>
        <dbReference type="Pfam" id="PF03629"/>
    </source>
</evidence>
<dbReference type="Gene3D" id="2.60.40.10">
    <property type="entry name" value="Immunoglobulins"/>
    <property type="match status" value="1"/>
</dbReference>
<dbReference type="Pfam" id="PF03629">
    <property type="entry name" value="SASA"/>
    <property type="match status" value="1"/>
</dbReference>
<feature type="chain" id="PRO_5036743114" description="Sialate O-acetylesterase domain-containing protein" evidence="4">
    <location>
        <begin position="34"/>
        <end position="1217"/>
    </location>
</feature>
<dbReference type="Gene3D" id="2.160.20.10">
    <property type="entry name" value="Single-stranded right-handed beta-helix, Pectin lyase-like"/>
    <property type="match status" value="1"/>
</dbReference>
<protein>
    <recommendedName>
        <fullName evidence="5">Sialate O-acetylesterase domain-containing protein</fullName>
    </recommendedName>
</protein>
<dbReference type="AlphaFoldDB" id="A0A927F659"/>
<keyword evidence="3" id="KW-0325">Glycoprotein</keyword>
<dbReference type="Gene3D" id="3.40.50.1110">
    <property type="entry name" value="SGNH hydrolase"/>
    <property type="match status" value="1"/>
</dbReference>
<dbReference type="PANTHER" id="PTHR42970">
    <property type="entry name" value="PECTATE LYASE C-RELATED"/>
    <property type="match status" value="1"/>
</dbReference>
<dbReference type="SUPFAM" id="SSF52266">
    <property type="entry name" value="SGNH hydrolase"/>
    <property type="match status" value="1"/>
</dbReference>
<dbReference type="PANTHER" id="PTHR42970:SF1">
    <property type="entry name" value="PECTATE LYASE C-RELATED"/>
    <property type="match status" value="1"/>
</dbReference>
<dbReference type="GO" id="GO:0016788">
    <property type="term" value="F:hydrolase activity, acting on ester bonds"/>
    <property type="evidence" value="ECO:0007669"/>
    <property type="project" value="UniProtKB-ARBA"/>
</dbReference>